<dbReference type="KEGG" id="vde:111252028"/>
<feature type="transmembrane region" description="Helical" evidence="1">
    <location>
        <begin position="77"/>
        <end position="95"/>
    </location>
</feature>
<proteinExistence type="predicted"/>
<dbReference type="OrthoDB" id="6507846at2759"/>
<dbReference type="EnsemblMetazoa" id="XM_022809349">
    <property type="protein sequence ID" value="XP_022665084"/>
    <property type="gene ID" value="LOC111252028"/>
</dbReference>
<evidence type="ECO:0000256" key="1">
    <source>
        <dbReference type="SAM" id="Phobius"/>
    </source>
</evidence>
<keyword evidence="1" id="KW-0812">Transmembrane</keyword>
<dbReference type="GeneID" id="111252028"/>
<keyword evidence="3" id="KW-1185">Reference proteome</keyword>
<name>A0A7M7KKP3_VARDE</name>
<accession>A0A7M7KKP3</accession>
<feature type="transmembrane region" description="Helical" evidence="1">
    <location>
        <begin position="44"/>
        <end position="65"/>
    </location>
</feature>
<dbReference type="Proteomes" id="UP000594260">
    <property type="component" value="Unplaced"/>
</dbReference>
<feature type="transmembrane region" description="Helical" evidence="1">
    <location>
        <begin position="162"/>
        <end position="183"/>
    </location>
</feature>
<dbReference type="RefSeq" id="XP_022665084.1">
    <property type="nucleotide sequence ID" value="XM_022809349.1"/>
</dbReference>
<keyword evidence="1" id="KW-0472">Membrane</keyword>
<organism evidence="2 3">
    <name type="scientific">Varroa destructor</name>
    <name type="common">Honeybee mite</name>
    <dbReference type="NCBI Taxonomy" id="109461"/>
    <lineage>
        <taxon>Eukaryota</taxon>
        <taxon>Metazoa</taxon>
        <taxon>Ecdysozoa</taxon>
        <taxon>Arthropoda</taxon>
        <taxon>Chelicerata</taxon>
        <taxon>Arachnida</taxon>
        <taxon>Acari</taxon>
        <taxon>Parasitiformes</taxon>
        <taxon>Mesostigmata</taxon>
        <taxon>Gamasina</taxon>
        <taxon>Dermanyssoidea</taxon>
        <taxon>Varroidae</taxon>
        <taxon>Varroa</taxon>
    </lineage>
</organism>
<feature type="transmembrane region" description="Helical" evidence="1">
    <location>
        <begin position="189"/>
        <end position="210"/>
    </location>
</feature>
<feature type="transmembrane region" description="Helical" evidence="1">
    <location>
        <begin position="107"/>
        <end position="128"/>
    </location>
</feature>
<dbReference type="InParanoid" id="A0A7M7KKP3"/>
<feature type="transmembrane region" description="Helical" evidence="1">
    <location>
        <begin position="134"/>
        <end position="155"/>
    </location>
</feature>
<evidence type="ECO:0000313" key="3">
    <source>
        <dbReference type="Proteomes" id="UP000594260"/>
    </source>
</evidence>
<evidence type="ECO:0000313" key="2">
    <source>
        <dbReference type="EnsemblMetazoa" id="XP_022665084"/>
    </source>
</evidence>
<reference evidence="2" key="1">
    <citation type="submission" date="2021-01" db="UniProtKB">
        <authorList>
            <consortium name="EnsemblMetazoa"/>
        </authorList>
    </citation>
    <scope>IDENTIFICATION</scope>
</reference>
<protein>
    <submittedName>
        <fullName evidence="2">Uncharacterized protein</fullName>
    </submittedName>
</protein>
<dbReference type="AlphaFoldDB" id="A0A7M7KKP3"/>
<sequence length="219" mass="24302">MDADSNKLSRWDHIERDEYKEVLLDFVEKDIGSAKGRRAVIRSLFMLLWLPLFALTTFASLALYQPDVSLWILDHPTIANASFIVMPLLHFLLIFCPPVKTSTPLTLLVLAVFILDFAYVEAALSVIYETYCAFMTNLICLLTCTQIVILSMTLLDLTTALGVLIIFSGHIINYVVVAAAVTASIVDKAITGGAVLFSAMVMVYKVRIIIADLAPEHFI</sequence>
<keyword evidence="1" id="KW-1133">Transmembrane helix</keyword>